<name>A0A1I5XXS1_9BACT</name>
<dbReference type="SUPFAM" id="SSF56214">
    <property type="entry name" value="4'-phosphopantetheinyl transferase"/>
    <property type="match status" value="1"/>
</dbReference>
<keyword evidence="4" id="KW-1185">Reference proteome</keyword>
<reference evidence="3 4" key="1">
    <citation type="submission" date="2016-10" db="EMBL/GenBank/DDBJ databases">
        <authorList>
            <person name="de Groot N.N."/>
        </authorList>
    </citation>
    <scope>NUCLEOTIDE SEQUENCE [LARGE SCALE GENOMIC DNA]</scope>
    <source>
        <strain evidence="3 4">DSM 28286</strain>
    </source>
</reference>
<accession>A0A1I5XXS1</accession>
<dbReference type="EMBL" id="FOXQ01000010">
    <property type="protein sequence ID" value="SFQ36719.1"/>
    <property type="molecule type" value="Genomic_DNA"/>
</dbReference>
<proteinExistence type="predicted"/>
<dbReference type="Pfam" id="PF01648">
    <property type="entry name" value="ACPS"/>
    <property type="match status" value="1"/>
</dbReference>
<evidence type="ECO:0000313" key="3">
    <source>
        <dbReference type="EMBL" id="SFQ36719.1"/>
    </source>
</evidence>
<evidence type="ECO:0000256" key="1">
    <source>
        <dbReference type="ARBA" id="ARBA00022679"/>
    </source>
</evidence>
<gene>
    <name evidence="3" type="ORF">SAMN05444277_11011</name>
</gene>
<dbReference type="AlphaFoldDB" id="A0A1I5XXS1"/>
<evidence type="ECO:0000313" key="4">
    <source>
        <dbReference type="Proteomes" id="UP000199031"/>
    </source>
</evidence>
<dbReference type="InterPro" id="IPR008278">
    <property type="entry name" value="4-PPantetheinyl_Trfase_dom"/>
</dbReference>
<dbReference type="RefSeq" id="WP_090660344.1">
    <property type="nucleotide sequence ID" value="NZ_FOXQ01000010.1"/>
</dbReference>
<sequence>MRKNSIGNDIVALTNTGIERACSSRFYSKFLTDREAALFNTNNLAISFVQFVWLCWSIKESVYKFQKRQQPQLLKGGWKIQVHTINPPAISSFAMHHNLLESEFMPVEFCYESVAIINTEKYYSWSIITEEFIYTITTAENEYKNICWGIKKIDDANHFNQSSEVRKFLLAKFPGNNFEILKTPAGIPYIKEHPDVLLSLTHDGFFVAYALLLNNETLQKNNAA</sequence>
<evidence type="ECO:0000259" key="2">
    <source>
        <dbReference type="Pfam" id="PF01648"/>
    </source>
</evidence>
<dbReference type="GO" id="GO:0000287">
    <property type="term" value="F:magnesium ion binding"/>
    <property type="evidence" value="ECO:0007669"/>
    <property type="project" value="InterPro"/>
</dbReference>
<keyword evidence="1 3" id="KW-0808">Transferase</keyword>
<dbReference type="Gene3D" id="3.90.470.20">
    <property type="entry name" value="4'-phosphopantetheinyl transferase domain"/>
    <property type="match status" value="1"/>
</dbReference>
<dbReference type="GO" id="GO:0008897">
    <property type="term" value="F:holo-[acyl-carrier-protein] synthase activity"/>
    <property type="evidence" value="ECO:0007669"/>
    <property type="project" value="InterPro"/>
</dbReference>
<dbReference type="InterPro" id="IPR037143">
    <property type="entry name" value="4-PPantetheinyl_Trfase_dom_sf"/>
</dbReference>
<feature type="domain" description="4'-phosphopantetheinyl transferase" evidence="2">
    <location>
        <begin position="5"/>
        <end position="70"/>
    </location>
</feature>
<dbReference type="Proteomes" id="UP000199031">
    <property type="component" value="Unassembled WGS sequence"/>
</dbReference>
<dbReference type="OrthoDB" id="663853at2"/>
<dbReference type="STRING" id="1465490.SAMN05444277_11011"/>
<protein>
    <submittedName>
        <fullName evidence="3">4'-phosphopantetheinyl transferase superfamily protein</fullName>
    </submittedName>
</protein>
<organism evidence="3 4">
    <name type="scientific">Parafilimonas terrae</name>
    <dbReference type="NCBI Taxonomy" id="1465490"/>
    <lineage>
        <taxon>Bacteria</taxon>
        <taxon>Pseudomonadati</taxon>
        <taxon>Bacteroidota</taxon>
        <taxon>Chitinophagia</taxon>
        <taxon>Chitinophagales</taxon>
        <taxon>Chitinophagaceae</taxon>
        <taxon>Parafilimonas</taxon>
    </lineage>
</organism>